<name>A0A9P7DED6_9AGAM</name>
<keyword evidence="2" id="KW-1185">Reference proteome</keyword>
<dbReference type="Proteomes" id="UP000719766">
    <property type="component" value="Unassembled WGS sequence"/>
</dbReference>
<dbReference type="GeneID" id="64603172"/>
<sequence>MLIICHCSLSRTYNGPATARMFLFHSAALNDVACMISFRFQLTRSIGPTNATLYKARSMCALAFKQSDFQTCFQSGFCRRGRVLAARFQESPSSWNSSYSIKTPEPSPHSSIYPDVKFVFDIIMHEESIVHVRIDEEDGLRKQEKAKAVYGPKTDMELIVDFNSLKITLYRGGIE</sequence>
<dbReference type="OrthoDB" id="2692842at2759"/>
<comment type="caution">
    <text evidence="1">The sequence shown here is derived from an EMBL/GenBank/DDBJ whole genome shotgun (WGS) entry which is preliminary data.</text>
</comment>
<organism evidence="1 2">
    <name type="scientific">Suillus plorans</name>
    <dbReference type="NCBI Taxonomy" id="116603"/>
    <lineage>
        <taxon>Eukaryota</taxon>
        <taxon>Fungi</taxon>
        <taxon>Dikarya</taxon>
        <taxon>Basidiomycota</taxon>
        <taxon>Agaricomycotina</taxon>
        <taxon>Agaricomycetes</taxon>
        <taxon>Agaricomycetidae</taxon>
        <taxon>Boletales</taxon>
        <taxon>Suillineae</taxon>
        <taxon>Suillaceae</taxon>
        <taxon>Suillus</taxon>
    </lineage>
</organism>
<dbReference type="RefSeq" id="XP_041156621.1">
    <property type="nucleotide sequence ID" value="XM_041309408.1"/>
</dbReference>
<accession>A0A9P7DED6</accession>
<gene>
    <name evidence="1" type="ORF">HD556DRAFT_1529444</name>
</gene>
<evidence type="ECO:0000313" key="2">
    <source>
        <dbReference type="Proteomes" id="UP000719766"/>
    </source>
</evidence>
<proteinExistence type="predicted"/>
<protein>
    <submittedName>
        <fullName evidence="1">Uncharacterized protein</fullName>
    </submittedName>
</protein>
<dbReference type="AlphaFoldDB" id="A0A9P7DED6"/>
<dbReference type="EMBL" id="JABBWE010000058">
    <property type="protein sequence ID" value="KAG1789561.1"/>
    <property type="molecule type" value="Genomic_DNA"/>
</dbReference>
<reference evidence="1" key="1">
    <citation type="journal article" date="2020" name="New Phytol.">
        <title>Comparative genomics reveals dynamic genome evolution in host specialist ectomycorrhizal fungi.</title>
        <authorList>
            <person name="Lofgren L.A."/>
            <person name="Nguyen N.H."/>
            <person name="Vilgalys R."/>
            <person name="Ruytinx J."/>
            <person name="Liao H.L."/>
            <person name="Branco S."/>
            <person name="Kuo A."/>
            <person name="LaButti K."/>
            <person name="Lipzen A."/>
            <person name="Andreopoulos W."/>
            <person name="Pangilinan J."/>
            <person name="Riley R."/>
            <person name="Hundley H."/>
            <person name="Na H."/>
            <person name="Barry K."/>
            <person name="Grigoriev I.V."/>
            <person name="Stajich J.E."/>
            <person name="Kennedy P.G."/>
        </authorList>
    </citation>
    <scope>NUCLEOTIDE SEQUENCE</scope>
    <source>
        <strain evidence="1">S12</strain>
    </source>
</reference>
<evidence type="ECO:0000313" key="1">
    <source>
        <dbReference type="EMBL" id="KAG1789561.1"/>
    </source>
</evidence>